<comment type="caution">
    <text evidence="2">The sequence shown here is derived from an EMBL/GenBank/DDBJ whole genome shotgun (WGS) entry which is preliminary data.</text>
</comment>
<sequence length="106" mass="10380">MAALAAKGETLATTCASDTRSIASVSVARGTPLPNGSGSGCGRRGREQPVGQHVEAGVGGLVRSASDGGSEAALSEVPSRGRGAGSYLLDDDGVREVSNNGAPAEV</sequence>
<accession>A0ABP7QVH1</accession>
<reference evidence="3" key="1">
    <citation type="journal article" date="2019" name="Int. J. Syst. Evol. Microbiol.">
        <title>The Global Catalogue of Microorganisms (GCM) 10K type strain sequencing project: providing services to taxonomists for standard genome sequencing and annotation.</title>
        <authorList>
            <consortium name="The Broad Institute Genomics Platform"/>
            <consortium name="The Broad Institute Genome Sequencing Center for Infectious Disease"/>
            <person name="Wu L."/>
            <person name="Ma J."/>
        </authorList>
    </citation>
    <scope>NUCLEOTIDE SEQUENCE [LARGE SCALE GENOMIC DNA]</scope>
    <source>
        <strain evidence="3">JCM 16924</strain>
    </source>
</reference>
<feature type="region of interest" description="Disordered" evidence="1">
    <location>
        <begin position="26"/>
        <end position="106"/>
    </location>
</feature>
<gene>
    <name evidence="2" type="ORF">GCM10022232_22600</name>
</gene>
<name>A0ABP7QVH1_9ACTN</name>
<dbReference type="Proteomes" id="UP001500456">
    <property type="component" value="Unassembled WGS sequence"/>
</dbReference>
<evidence type="ECO:0000313" key="3">
    <source>
        <dbReference type="Proteomes" id="UP001500456"/>
    </source>
</evidence>
<keyword evidence="3" id="KW-1185">Reference proteome</keyword>
<protein>
    <submittedName>
        <fullName evidence="2">Uncharacterized protein</fullName>
    </submittedName>
</protein>
<organism evidence="2 3">
    <name type="scientific">Streptomyces plumbiresistens</name>
    <dbReference type="NCBI Taxonomy" id="511811"/>
    <lineage>
        <taxon>Bacteria</taxon>
        <taxon>Bacillati</taxon>
        <taxon>Actinomycetota</taxon>
        <taxon>Actinomycetes</taxon>
        <taxon>Kitasatosporales</taxon>
        <taxon>Streptomycetaceae</taxon>
        <taxon>Streptomyces</taxon>
    </lineage>
</organism>
<evidence type="ECO:0000256" key="1">
    <source>
        <dbReference type="SAM" id="MobiDB-lite"/>
    </source>
</evidence>
<dbReference type="EMBL" id="BAAAZX010000005">
    <property type="protein sequence ID" value="GAA3988611.1"/>
    <property type="molecule type" value="Genomic_DNA"/>
</dbReference>
<proteinExistence type="predicted"/>
<evidence type="ECO:0000313" key="2">
    <source>
        <dbReference type="EMBL" id="GAA3988611.1"/>
    </source>
</evidence>
<feature type="compositionally biased region" description="Polar residues" evidence="1">
    <location>
        <begin position="97"/>
        <end position="106"/>
    </location>
</feature>